<accession>A0A5D3DUQ7</accession>
<protein>
    <submittedName>
        <fullName evidence="1">Mucin-19-like isoform X13</fullName>
    </submittedName>
</protein>
<gene>
    <name evidence="1" type="ORF">E5676_scaffold2527G00060</name>
</gene>
<evidence type="ECO:0000313" key="1">
    <source>
        <dbReference type="EMBL" id="TYK27109.1"/>
    </source>
</evidence>
<evidence type="ECO:0000313" key="2">
    <source>
        <dbReference type="Proteomes" id="UP000321947"/>
    </source>
</evidence>
<dbReference type="EMBL" id="SSTD01003082">
    <property type="protein sequence ID" value="TYK27109.1"/>
    <property type="molecule type" value="Genomic_DNA"/>
</dbReference>
<dbReference type="AlphaFoldDB" id="A0A5D3DUQ7"/>
<reference evidence="1 2" key="1">
    <citation type="submission" date="2019-08" db="EMBL/GenBank/DDBJ databases">
        <title>Draft genome sequences of two oriental melons (Cucumis melo L. var makuwa).</title>
        <authorList>
            <person name="Kwon S.-Y."/>
        </authorList>
    </citation>
    <scope>NUCLEOTIDE SEQUENCE [LARGE SCALE GENOMIC DNA]</scope>
    <source>
        <strain evidence="2">cv. Chang Bougi</strain>
        <tissue evidence="1">Leaf</tissue>
    </source>
</reference>
<organism evidence="1 2">
    <name type="scientific">Cucumis melo var. makuwa</name>
    <name type="common">Oriental melon</name>
    <dbReference type="NCBI Taxonomy" id="1194695"/>
    <lineage>
        <taxon>Eukaryota</taxon>
        <taxon>Viridiplantae</taxon>
        <taxon>Streptophyta</taxon>
        <taxon>Embryophyta</taxon>
        <taxon>Tracheophyta</taxon>
        <taxon>Spermatophyta</taxon>
        <taxon>Magnoliopsida</taxon>
        <taxon>eudicotyledons</taxon>
        <taxon>Gunneridae</taxon>
        <taxon>Pentapetalae</taxon>
        <taxon>rosids</taxon>
        <taxon>fabids</taxon>
        <taxon>Cucurbitales</taxon>
        <taxon>Cucurbitaceae</taxon>
        <taxon>Benincaseae</taxon>
        <taxon>Cucumis</taxon>
    </lineage>
</organism>
<sequence>MDSIGGHNQVSGKGFPTTGPRIEAGNVVIHRGLHVCNVTPSCSLCAIKCKELFTDRHRCRTFGVSFGSTRLICASVGSTRLICASFGSTRLIFASLGITRLIGVSFGITRLIRASFGITRLICAFYGTTRLLCKGTTRGRPTRGKKDAEEEIVATLAEALVVEIVVAIADVYAVVLAAMTKRTVLLSALCSFSLEHGEFLLRHNPKNDAVEEQVEIWTDFDFLYEFGSSKTVVDDTEFPVFLWCSCGKEFRKLERLPHGEIGCITFFKSLYIFIIHDMTRFYVLWLYIPGPFDKYPSSMFHKS</sequence>
<name>A0A5D3DUQ7_CUCMM</name>
<comment type="caution">
    <text evidence="1">The sequence shown here is derived from an EMBL/GenBank/DDBJ whole genome shotgun (WGS) entry which is preliminary data.</text>
</comment>
<dbReference type="Proteomes" id="UP000321947">
    <property type="component" value="Unassembled WGS sequence"/>
</dbReference>
<proteinExistence type="predicted"/>